<proteinExistence type="predicted"/>
<protein>
    <submittedName>
        <fullName evidence="1">Uncharacterized protein</fullName>
    </submittedName>
</protein>
<accession>R9PT61</accession>
<evidence type="ECO:0000313" key="2">
    <source>
        <dbReference type="Proteomes" id="UP000014461"/>
    </source>
</evidence>
<name>R9PT61_AGAAL</name>
<dbReference type="EMBL" id="BARX01000011">
    <property type="protein sequence ID" value="GAD01861.1"/>
    <property type="molecule type" value="Genomic_DNA"/>
</dbReference>
<reference evidence="1" key="1">
    <citation type="journal article" date="2013" name="Genome Announc.">
        <title>Draft Genome Sequence of Agarivorans albus Strain MKT 106T, an Agarolytic Marine Bacterium.</title>
        <authorList>
            <person name="Yasuike M."/>
            <person name="Nakamura Y."/>
            <person name="Kai W."/>
            <person name="Fujiwara A."/>
            <person name="Fukui Y."/>
            <person name="Satomi M."/>
            <person name="Sano M."/>
        </authorList>
    </citation>
    <scope>NUCLEOTIDE SEQUENCE [LARGE SCALE GENOMIC DNA]</scope>
</reference>
<evidence type="ECO:0000313" key="1">
    <source>
        <dbReference type="EMBL" id="GAD01861.1"/>
    </source>
</evidence>
<keyword evidence="2" id="KW-1185">Reference proteome</keyword>
<sequence>MALKKESAYFLLLKKLTFQPVFLSMNLFRAQCYIAITRINKQQLTESVQRYRKA</sequence>
<organism evidence="1 2">
    <name type="scientific">Agarivorans albus MKT 106</name>
    <dbReference type="NCBI Taxonomy" id="1331007"/>
    <lineage>
        <taxon>Bacteria</taxon>
        <taxon>Pseudomonadati</taxon>
        <taxon>Pseudomonadota</taxon>
        <taxon>Gammaproteobacteria</taxon>
        <taxon>Alteromonadales</taxon>
        <taxon>Alteromonadaceae</taxon>
        <taxon>Agarivorans</taxon>
    </lineage>
</organism>
<dbReference type="AlphaFoldDB" id="R9PT61"/>
<gene>
    <name evidence="1" type="ORF">AALB_1941</name>
</gene>
<comment type="caution">
    <text evidence="1">The sequence shown here is derived from an EMBL/GenBank/DDBJ whole genome shotgun (WGS) entry which is preliminary data.</text>
</comment>
<dbReference type="Proteomes" id="UP000014461">
    <property type="component" value="Unassembled WGS sequence"/>
</dbReference>